<gene>
    <name evidence="1" type="ORF">DLM_3911</name>
</gene>
<dbReference type="AlphaFoldDB" id="A0A3G9GHZ4"/>
<proteinExistence type="predicted"/>
<reference evidence="2" key="3">
    <citation type="journal article" date="2017" name="Plant Physiol. Biochem.">
        <title>Differential oxidative and antioxidative response of duckweed Lemna minor toward plant growth promoting/inhibiting bacteria.</title>
        <authorList>
            <person name="Ishizawa H."/>
            <person name="Kuroda M."/>
            <person name="Morikawa M."/>
            <person name="Ike M."/>
        </authorList>
    </citation>
    <scope>NUCLEOTIDE SEQUENCE [LARGE SCALE GENOMIC DNA]</scope>
    <source>
        <strain evidence="2">H3</strain>
    </source>
</reference>
<dbReference type="Proteomes" id="UP000198290">
    <property type="component" value="Chromosome"/>
</dbReference>
<name>A0A3G9GHZ4_9NEIS</name>
<accession>A0A3G9GHZ4</accession>
<reference evidence="1 2" key="2">
    <citation type="journal article" date="2017" name="Genome Announc.">
        <title>Draft genome sequence of Aquitalea magnusonii strain H3, a plant growth-promoting bacterium of duckweed Lemna minor.</title>
        <authorList>
            <person name="Ishizawa H."/>
            <person name="Kuroda M."/>
            <person name="Ike M."/>
        </authorList>
    </citation>
    <scope>NUCLEOTIDE SEQUENCE [LARGE SCALE GENOMIC DNA]</scope>
    <source>
        <strain evidence="1 2">H3</strain>
    </source>
</reference>
<dbReference type="EMBL" id="AP018823">
    <property type="protein sequence ID" value="BBF87490.1"/>
    <property type="molecule type" value="Genomic_DNA"/>
</dbReference>
<keyword evidence="2" id="KW-1185">Reference proteome</keyword>
<reference evidence="2" key="1">
    <citation type="journal article" date="2017" name="Biotechnol. Biofuels">
        <title>Evaluation of environmental bacterial communities as a factor affecting the growth of duckweed Lemna minor.</title>
        <authorList>
            <person name="Ishizawa H."/>
            <person name="Kuroda M."/>
            <person name="Morikawa M."/>
            <person name="Ike M."/>
        </authorList>
    </citation>
    <scope>NUCLEOTIDE SEQUENCE [LARGE SCALE GENOMIC DNA]</scope>
    <source>
        <strain evidence="2">H3</strain>
    </source>
</reference>
<sequence>MYLSLSVPVCAGGVLSSEPDLSAGCRPWFLAFGNMLPQLQCSGFATLQALGLGVATLSVAKKSGCA</sequence>
<evidence type="ECO:0000313" key="2">
    <source>
        <dbReference type="Proteomes" id="UP000198290"/>
    </source>
</evidence>
<evidence type="ECO:0000313" key="1">
    <source>
        <dbReference type="EMBL" id="BBF87490.1"/>
    </source>
</evidence>
<dbReference type="KEGG" id="amah:DLM_3911"/>
<organism evidence="1 2">
    <name type="scientific">Aquitalea magnusonii</name>
    <dbReference type="NCBI Taxonomy" id="332411"/>
    <lineage>
        <taxon>Bacteria</taxon>
        <taxon>Pseudomonadati</taxon>
        <taxon>Pseudomonadota</taxon>
        <taxon>Betaproteobacteria</taxon>
        <taxon>Neisseriales</taxon>
        <taxon>Chromobacteriaceae</taxon>
        <taxon>Aquitalea</taxon>
    </lineage>
</organism>
<protein>
    <submittedName>
        <fullName evidence="1">Uncharacterized protein</fullName>
    </submittedName>
</protein>